<dbReference type="InterPro" id="IPR036188">
    <property type="entry name" value="FAD/NAD-bd_sf"/>
</dbReference>
<accession>A0A7W9V2G0</accession>
<dbReference type="SUPFAM" id="SSF51905">
    <property type="entry name" value="FAD/NAD(P)-binding domain"/>
    <property type="match status" value="1"/>
</dbReference>
<dbReference type="AlphaFoldDB" id="A0A7W9V2G0"/>
<name>A0A7W9V2G0_9ACTN</name>
<organism evidence="1 2">
    <name type="scientific">Streptomyces zagrosensis</name>
    <dbReference type="NCBI Taxonomy" id="1042984"/>
    <lineage>
        <taxon>Bacteria</taxon>
        <taxon>Bacillati</taxon>
        <taxon>Actinomycetota</taxon>
        <taxon>Actinomycetes</taxon>
        <taxon>Kitasatosporales</taxon>
        <taxon>Streptomycetaceae</taxon>
        <taxon>Streptomyces</taxon>
    </lineage>
</organism>
<keyword evidence="2" id="KW-1185">Reference proteome</keyword>
<dbReference type="EMBL" id="JACHJL010000022">
    <property type="protein sequence ID" value="MBB5939256.1"/>
    <property type="molecule type" value="Genomic_DNA"/>
</dbReference>
<gene>
    <name evidence="1" type="ORF">FHS42_006349</name>
</gene>
<proteinExistence type="predicted"/>
<dbReference type="RefSeq" id="WP_184578024.1">
    <property type="nucleotide sequence ID" value="NZ_JACHJL010000022.1"/>
</dbReference>
<sequence>MLIGGKSNTKWLKDEDLGLYLDSDGFVQTMTMAFDKTQMPLATNLSGVFAAADVRTGATRRIAAAVGDGGAAALSIYQYSKHHP</sequence>
<evidence type="ECO:0000313" key="1">
    <source>
        <dbReference type="EMBL" id="MBB5939256.1"/>
    </source>
</evidence>
<protein>
    <submittedName>
        <fullName evidence="1">Thioredoxin reductase</fullName>
    </submittedName>
</protein>
<comment type="caution">
    <text evidence="1">The sequence shown here is derived from an EMBL/GenBank/DDBJ whole genome shotgun (WGS) entry which is preliminary data.</text>
</comment>
<dbReference type="Proteomes" id="UP000588098">
    <property type="component" value="Unassembled WGS sequence"/>
</dbReference>
<dbReference type="Gene3D" id="3.50.50.60">
    <property type="entry name" value="FAD/NAD(P)-binding domain"/>
    <property type="match status" value="1"/>
</dbReference>
<reference evidence="1 2" key="1">
    <citation type="submission" date="2020-08" db="EMBL/GenBank/DDBJ databases">
        <title>Genomic Encyclopedia of Type Strains, Phase III (KMG-III): the genomes of soil and plant-associated and newly described type strains.</title>
        <authorList>
            <person name="Whitman W."/>
        </authorList>
    </citation>
    <scope>NUCLEOTIDE SEQUENCE [LARGE SCALE GENOMIC DNA]</scope>
    <source>
        <strain evidence="1 2">CECT 8305</strain>
    </source>
</reference>
<evidence type="ECO:0000313" key="2">
    <source>
        <dbReference type="Proteomes" id="UP000588098"/>
    </source>
</evidence>